<feature type="signal peptide" evidence="1">
    <location>
        <begin position="1"/>
        <end position="31"/>
    </location>
</feature>
<dbReference type="RefSeq" id="WP_264893469.1">
    <property type="nucleotide sequence ID" value="NZ_CP110257.1"/>
</dbReference>
<dbReference type="Proteomes" id="UP001163266">
    <property type="component" value="Chromosome"/>
</dbReference>
<name>A0ABY6MUM9_9BURK</name>
<keyword evidence="1" id="KW-0732">Signal</keyword>
<feature type="chain" id="PRO_5045700978" description="Transporter" evidence="1">
    <location>
        <begin position="32"/>
        <end position="264"/>
    </location>
</feature>
<keyword evidence="3" id="KW-1185">Reference proteome</keyword>
<evidence type="ECO:0000313" key="3">
    <source>
        <dbReference type="Proteomes" id="UP001163266"/>
    </source>
</evidence>
<reference evidence="2" key="1">
    <citation type="submission" date="2022-10" db="EMBL/GenBank/DDBJ databases">
        <title>Complete genome sequence of Schlegelella aquatica LMG 23380.</title>
        <authorList>
            <person name="Musilova J."/>
            <person name="Kourilova X."/>
            <person name="Bezdicek M."/>
            <person name="Hermankova K."/>
            <person name="Obruca S."/>
            <person name="Sedlar K."/>
        </authorList>
    </citation>
    <scope>NUCLEOTIDE SEQUENCE</scope>
    <source>
        <strain evidence="2">LMG 23380</strain>
    </source>
</reference>
<proteinExistence type="predicted"/>
<accession>A0ABY6MUM9</accession>
<evidence type="ECO:0000313" key="2">
    <source>
        <dbReference type="EMBL" id="UZD55715.1"/>
    </source>
</evidence>
<gene>
    <name evidence="2" type="ORF">OMP39_03780</name>
</gene>
<sequence>MSRARPPSCTDCARHLLAGALTVGAAGLAHAQAPAPLVTESPVQIAPGGCQIEGWYEHSRGARAAVRAPACSATQPGSLEGHNLAAIAPRPDAGAGRAALPRGIAAPPPDTWGIGASAKWSAPDWTFGPVRWGLKISSFATHMTQLGWQPRVTSLLGLASIALPADLQLRVNAGPRLDATTGETGALVNAALQWRWGERLQLAGEMRTAEGARTVQTVGSELWLVPGRLGVGLSAGRTVGENGWQNYMLRLNWHLLERKRLGPR</sequence>
<evidence type="ECO:0000256" key="1">
    <source>
        <dbReference type="SAM" id="SignalP"/>
    </source>
</evidence>
<evidence type="ECO:0008006" key="4">
    <source>
        <dbReference type="Google" id="ProtNLM"/>
    </source>
</evidence>
<organism evidence="2 3">
    <name type="scientific">Caldimonas aquatica</name>
    <dbReference type="NCBI Taxonomy" id="376175"/>
    <lineage>
        <taxon>Bacteria</taxon>
        <taxon>Pseudomonadati</taxon>
        <taxon>Pseudomonadota</taxon>
        <taxon>Betaproteobacteria</taxon>
        <taxon>Burkholderiales</taxon>
        <taxon>Sphaerotilaceae</taxon>
        <taxon>Caldimonas</taxon>
    </lineage>
</organism>
<dbReference type="EMBL" id="CP110257">
    <property type="protein sequence ID" value="UZD55715.1"/>
    <property type="molecule type" value="Genomic_DNA"/>
</dbReference>
<protein>
    <recommendedName>
        <fullName evidence="4">Transporter</fullName>
    </recommendedName>
</protein>